<dbReference type="EMBL" id="WWCJ01000001">
    <property type="protein sequence ID" value="MYN00511.1"/>
    <property type="molecule type" value="Genomic_DNA"/>
</dbReference>
<keyword evidence="3" id="KW-1185">Reference proteome</keyword>
<reference evidence="2 3" key="1">
    <citation type="submission" date="2019-12" db="EMBL/GenBank/DDBJ databases">
        <title>Novel species isolated from a subtropical stream in China.</title>
        <authorList>
            <person name="Lu H."/>
        </authorList>
    </citation>
    <scope>NUCLEOTIDE SEQUENCE [LARGE SCALE GENOMIC DNA]</scope>
    <source>
        <strain evidence="2 3">DS3</strain>
    </source>
</reference>
<proteinExistence type="predicted"/>
<dbReference type="AlphaFoldDB" id="A0A6N9HAG0"/>
<comment type="caution">
    <text evidence="2">The sequence shown here is derived from an EMBL/GenBank/DDBJ whole genome shotgun (WGS) entry which is preliminary data.</text>
</comment>
<dbReference type="Proteomes" id="UP000448575">
    <property type="component" value="Unassembled WGS sequence"/>
</dbReference>
<keyword evidence="1" id="KW-1133">Transmembrane helix</keyword>
<accession>A0A6N9HAG0</accession>
<protein>
    <submittedName>
        <fullName evidence="2">Uncharacterized protein</fullName>
    </submittedName>
</protein>
<keyword evidence="1" id="KW-0812">Transmembrane</keyword>
<evidence type="ECO:0000313" key="2">
    <source>
        <dbReference type="EMBL" id="MYN00511.1"/>
    </source>
</evidence>
<keyword evidence="1" id="KW-0472">Membrane</keyword>
<sequence length="196" mass="21089">MNKTIICPKCSHVRPKDATNPEWQCPACGVCYAKVGSTEIPPSDAHLRERMRPAPQVKAVAGQGWNLGLVVKVALVVMLGWGLSVVLKNRQPAAESEEVEVVAAERESGAGVALANAALQVSAVDAGVLKDLGAKLEGSCARNKYGLSESACVDRVRQRGDLCANRTAAQFPGQIGNTDRMQEIMRVYVDCIFERR</sequence>
<gene>
    <name evidence="2" type="ORF">GTP41_00205</name>
</gene>
<organism evidence="2 3">
    <name type="scientific">Pseudoduganella guangdongensis</name>
    <dbReference type="NCBI Taxonomy" id="2692179"/>
    <lineage>
        <taxon>Bacteria</taxon>
        <taxon>Pseudomonadati</taxon>
        <taxon>Pseudomonadota</taxon>
        <taxon>Betaproteobacteria</taxon>
        <taxon>Burkholderiales</taxon>
        <taxon>Oxalobacteraceae</taxon>
        <taxon>Telluria group</taxon>
        <taxon>Pseudoduganella</taxon>
    </lineage>
</organism>
<dbReference type="RefSeq" id="WP_161023542.1">
    <property type="nucleotide sequence ID" value="NZ_WWCJ01000001.1"/>
</dbReference>
<feature type="transmembrane region" description="Helical" evidence="1">
    <location>
        <begin position="65"/>
        <end position="87"/>
    </location>
</feature>
<evidence type="ECO:0000256" key="1">
    <source>
        <dbReference type="SAM" id="Phobius"/>
    </source>
</evidence>
<name>A0A6N9HAG0_9BURK</name>
<evidence type="ECO:0000313" key="3">
    <source>
        <dbReference type="Proteomes" id="UP000448575"/>
    </source>
</evidence>